<proteinExistence type="predicted"/>
<comment type="caution">
    <text evidence="1">The sequence shown here is derived from an EMBL/GenBank/DDBJ whole genome shotgun (WGS) entry which is preliminary data.</text>
</comment>
<accession>A0A194AHG4</accession>
<dbReference type="EMBL" id="BDFE01000015">
    <property type="protein sequence ID" value="GAU08773.1"/>
    <property type="molecule type" value="Genomic_DNA"/>
</dbReference>
<name>A0A194AHG4_9BACT</name>
<gene>
    <name evidence="1" type="ORF">DPF_1489</name>
</gene>
<keyword evidence="2" id="KW-1185">Reference proteome</keyword>
<organism evidence="1 2">
    <name type="scientific">Desulfoplanes formicivorans</name>
    <dbReference type="NCBI Taxonomy" id="1592317"/>
    <lineage>
        <taxon>Bacteria</taxon>
        <taxon>Pseudomonadati</taxon>
        <taxon>Thermodesulfobacteriota</taxon>
        <taxon>Desulfovibrionia</taxon>
        <taxon>Desulfovibrionales</taxon>
        <taxon>Desulfoplanaceae</taxon>
        <taxon>Desulfoplanes</taxon>
    </lineage>
</organism>
<reference evidence="2" key="1">
    <citation type="submission" date="2016-06" db="EMBL/GenBank/DDBJ databases">
        <title>Draft genome sequence of Desulfoplanes formicivorans strain Pf12B.</title>
        <authorList>
            <person name="Watanabe M."/>
            <person name="Kojima H."/>
            <person name="Fukui M."/>
        </authorList>
    </citation>
    <scope>NUCLEOTIDE SEQUENCE [LARGE SCALE GENOMIC DNA]</scope>
    <source>
        <strain evidence="2">Pf12B</strain>
    </source>
</reference>
<dbReference type="Proteomes" id="UP000095200">
    <property type="component" value="Unassembled WGS sequence"/>
</dbReference>
<sequence length="146" mass="16482">MWALGLIFGATTTALGLMSPQYYVSRSEQARIKAICTVEHVHVLDAGEFFTTKRVTFRRTYGVTKETPPVFTGICRSIETDFQKRHGMVGPDLYFYPRKGDLIYVTITEPDGEITSMTPITPGLEHALRTAPQTIRYGMSRAFVRK</sequence>
<evidence type="ECO:0000313" key="1">
    <source>
        <dbReference type="EMBL" id="GAU08773.1"/>
    </source>
</evidence>
<dbReference type="AlphaFoldDB" id="A0A194AHG4"/>
<evidence type="ECO:0000313" key="2">
    <source>
        <dbReference type="Proteomes" id="UP000095200"/>
    </source>
</evidence>
<protein>
    <submittedName>
        <fullName evidence="1">Uncharacterized protein</fullName>
    </submittedName>
</protein>